<feature type="compositionally biased region" description="Basic and acidic residues" evidence="6">
    <location>
        <begin position="29"/>
        <end position="44"/>
    </location>
</feature>
<keyword evidence="2" id="KW-0678">Repressor</keyword>
<dbReference type="Pfam" id="PF08598">
    <property type="entry name" value="Sds3"/>
    <property type="match status" value="1"/>
</dbReference>
<dbReference type="Proteomes" id="UP001212841">
    <property type="component" value="Unassembled WGS sequence"/>
</dbReference>
<evidence type="ECO:0000256" key="1">
    <source>
        <dbReference type="ARBA" id="ARBA00004123"/>
    </source>
</evidence>
<feature type="compositionally biased region" description="Polar residues" evidence="6">
    <location>
        <begin position="60"/>
        <end position="75"/>
    </location>
</feature>
<evidence type="ECO:0000256" key="3">
    <source>
        <dbReference type="ARBA" id="ARBA00023015"/>
    </source>
</evidence>
<dbReference type="AlphaFoldDB" id="A0AAD5S1R4"/>
<dbReference type="GO" id="GO:0005654">
    <property type="term" value="C:nucleoplasm"/>
    <property type="evidence" value="ECO:0007669"/>
    <property type="project" value="UniProtKB-ARBA"/>
</dbReference>
<evidence type="ECO:0000256" key="6">
    <source>
        <dbReference type="SAM" id="MobiDB-lite"/>
    </source>
</evidence>
<accession>A0AAD5S1R4</accession>
<evidence type="ECO:0000313" key="8">
    <source>
        <dbReference type="Proteomes" id="UP001212841"/>
    </source>
</evidence>
<sequence length="341" mass="37909">MSRLEVRLGELRRRADPGVNGFGGGEDTGSEREVEMMDEEERRGRNGVLGKRKGFDGVGESTSNGSEPSEQSDASSDMPPAKVAKVKEVNDLVARAESIAQTVLTMKLEEVELEQLLLTQGTHPEYLAQLQAIEDKKEARLKRAVDTRRHAEESLDNGLEVSKRMAGDSFIARRRKIRSEICARSAKRMYAMKAERARGLCPEPVPLFEYPPDIRHERRLHESEAILRASRTRNLLISPLDDDFVERLHRGIVGWALKEGRRVERVRRGDPRRHPKIIVPGLCVGLGEAEKEEDLRFIEALAGVGAGLETESEGESGDVKMEDVGEDVRDAAGLLVGLMGL</sequence>
<reference evidence="7" key="1">
    <citation type="submission" date="2020-05" db="EMBL/GenBank/DDBJ databases">
        <title>Phylogenomic resolution of chytrid fungi.</title>
        <authorList>
            <person name="Stajich J.E."/>
            <person name="Amses K."/>
            <person name="Simmons R."/>
            <person name="Seto K."/>
            <person name="Myers J."/>
            <person name="Bonds A."/>
            <person name="Quandt C.A."/>
            <person name="Barry K."/>
            <person name="Liu P."/>
            <person name="Grigoriev I."/>
            <person name="Longcore J.E."/>
            <person name="James T.Y."/>
        </authorList>
    </citation>
    <scope>NUCLEOTIDE SEQUENCE</scope>
    <source>
        <strain evidence="7">JEL0318</strain>
    </source>
</reference>
<keyword evidence="4" id="KW-0804">Transcription</keyword>
<comment type="subcellular location">
    <subcellularLocation>
        <location evidence="1">Nucleus</location>
    </subcellularLocation>
</comment>
<keyword evidence="5" id="KW-0539">Nucleus</keyword>
<comment type="caution">
    <text evidence="7">The sequence shown here is derived from an EMBL/GenBank/DDBJ whole genome shotgun (WGS) entry which is preliminary data.</text>
</comment>
<evidence type="ECO:0000256" key="2">
    <source>
        <dbReference type="ARBA" id="ARBA00022491"/>
    </source>
</evidence>
<dbReference type="EMBL" id="JADGJD010002616">
    <property type="protein sequence ID" value="KAJ3030642.1"/>
    <property type="molecule type" value="Genomic_DNA"/>
</dbReference>
<name>A0AAD5S1R4_9FUNG</name>
<feature type="compositionally biased region" description="Basic and acidic residues" evidence="6">
    <location>
        <begin position="1"/>
        <end position="16"/>
    </location>
</feature>
<protein>
    <submittedName>
        <fullName evidence="7">Uncharacterized protein</fullName>
    </submittedName>
</protein>
<feature type="region of interest" description="Disordered" evidence="6">
    <location>
        <begin position="1"/>
        <end position="81"/>
    </location>
</feature>
<dbReference type="GO" id="GO:0010468">
    <property type="term" value="P:regulation of gene expression"/>
    <property type="evidence" value="ECO:0007669"/>
    <property type="project" value="UniProtKB-ARBA"/>
</dbReference>
<gene>
    <name evidence="7" type="ORF">HK097_005607</name>
</gene>
<organism evidence="7 8">
    <name type="scientific">Rhizophlyctis rosea</name>
    <dbReference type="NCBI Taxonomy" id="64517"/>
    <lineage>
        <taxon>Eukaryota</taxon>
        <taxon>Fungi</taxon>
        <taxon>Fungi incertae sedis</taxon>
        <taxon>Chytridiomycota</taxon>
        <taxon>Chytridiomycota incertae sedis</taxon>
        <taxon>Chytridiomycetes</taxon>
        <taxon>Rhizophlyctidales</taxon>
        <taxon>Rhizophlyctidaceae</taxon>
        <taxon>Rhizophlyctis</taxon>
    </lineage>
</organism>
<keyword evidence="3" id="KW-0805">Transcription regulation</keyword>
<evidence type="ECO:0000313" key="7">
    <source>
        <dbReference type="EMBL" id="KAJ3030642.1"/>
    </source>
</evidence>
<evidence type="ECO:0000256" key="5">
    <source>
        <dbReference type="ARBA" id="ARBA00023242"/>
    </source>
</evidence>
<evidence type="ECO:0000256" key="4">
    <source>
        <dbReference type="ARBA" id="ARBA00023163"/>
    </source>
</evidence>
<dbReference type="InterPro" id="IPR013907">
    <property type="entry name" value="Sds3"/>
</dbReference>
<keyword evidence="8" id="KW-1185">Reference proteome</keyword>
<proteinExistence type="predicted"/>